<dbReference type="InterPro" id="IPR041476">
    <property type="entry name" value="TRAF3IP1_C"/>
</dbReference>
<reference evidence="14 15" key="1">
    <citation type="journal article" date="2018" name="Gigascience">
        <title>Genomes of trombidid mites reveal novel predicted allergens and laterally-transferred genes associated with secondary metabolism.</title>
        <authorList>
            <person name="Dong X."/>
            <person name="Chaisiri K."/>
            <person name="Xia D."/>
            <person name="Armstrong S.D."/>
            <person name="Fang Y."/>
            <person name="Donnelly M.J."/>
            <person name="Kadowaki T."/>
            <person name="McGarry J.W."/>
            <person name="Darby A.C."/>
            <person name="Makepeace B.L."/>
        </authorList>
    </citation>
    <scope>NUCLEOTIDE SEQUENCE [LARGE SCALE GENOMIC DNA]</scope>
    <source>
        <strain evidence="14">UoL-UT</strain>
    </source>
</reference>
<evidence type="ECO:0000256" key="7">
    <source>
        <dbReference type="ARBA" id="ARBA00023273"/>
    </source>
</evidence>
<organism evidence="14 15">
    <name type="scientific">Leptotrombidium deliense</name>
    <dbReference type="NCBI Taxonomy" id="299467"/>
    <lineage>
        <taxon>Eukaryota</taxon>
        <taxon>Metazoa</taxon>
        <taxon>Ecdysozoa</taxon>
        <taxon>Arthropoda</taxon>
        <taxon>Chelicerata</taxon>
        <taxon>Arachnida</taxon>
        <taxon>Acari</taxon>
        <taxon>Acariformes</taxon>
        <taxon>Trombidiformes</taxon>
        <taxon>Prostigmata</taxon>
        <taxon>Anystina</taxon>
        <taxon>Parasitengona</taxon>
        <taxon>Trombiculoidea</taxon>
        <taxon>Trombiculidae</taxon>
        <taxon>Leptotrombidium</taxon>
    </lineage>
</organism>
<dbReference type="GO" id="GO:0036064">
    <property type="term" value="C:ciliary basal body"/>
    <property type="evidence" value="ECO:0007669"/>
    <property type="project" value="TreeGrafter"/>
</dbReference>
<feature type="domain" description="TRAF3-interacting protein 1 N-terminal" evidence="12">
    <location>
        <begin position="12"/>
        <end position="121"/>
    </location>
</feature>
<dbReference type="InterPro" id="IPR040468">
    <property type="entry name" value="TRAF3IP1_N"/>
</dbReference>
<dbReference type="PANTHER" id="PTHR31363:SF0">
    <property type="entry name" value="TRAF3-INTERACTING PROTEIN 1"/>
    <property type="match status" value="1"/>
</dbReference>
<protein>
    <recommendedName>
        <fullName evidence="9">TRAF3-interacting protein 1</fullName>
    </recommendedName>
</protein>
<dbReference type="Pfam" id="PF10243">
    <property type="entry name" value="MIP-T3"/>
    <property type="match status" value="1"/>
</dbReference>
<keyword evidence="4" id="KW-0970">Cilium biogenesis/degradation</keyword>
<comment type="subcellular location">
    <subcellularLocation>
        <location evidence="2">Cytoplasm</location>
        <location evidence="2">Cytoskeleton</location>
        <location evidence="2">Cilium axoneme</location>
    </subcellularLocation>
    <subcellularLocation>
        <location evidence="1">Cytoplasm</location>
        <location evidence="1">Cytoskeleton</location>
        <location evidence="1">Cilium basal body</location>
    </subcellularLocation>
</comment>
<dbReference type="GO" id="GO:0060271">
    <property type="term" value="P:cilium assembly"/>
    <property type="evidence" value="ECO:0007669"/>
    <property type="project" value="TreeGrafter"/>
</dbReference>
<dbReference type="Proteomes" id="UP000288716">
    <property type="component" value="Unassembled WGS sequence"/>
</dbReference>
<dbReference type="GO" id="GO:0048513">
    <property type="term" value="P:animal organ development"/>
    <property type="evidence" value="ECO:0007669"/>
    <property type="project" value="UniProtKB-ARBA"/>
</dbReference>
<dbReference type="VEuPathDB" id="VectorBase:LDEU005579"/>
<dbReference type="GO" id="GO:0042073">
    <property type="term" value="P:intraciliary transport"/>
    <property type="evidence" value="ECO:0007669"/>
    <property type="project" value="TreeGrafter"/>
</dbReference>
<dbReference type="GO" id="GO:0048731">
    <property type="term" value="P:system development"/>
    <property type="evidence" value="ECO:0007669"/>
    <property type="project" value="UniProtKB-ARBA"/>
</dbReference>
<sequence>MAAAVDVDPKVIKLTQESLGKVIKKPPLTEKLLKRPPFKYLHDIVISIIRTTGFMSDLFQSDELIVENIKDKETKIAFLEKIIDVLGFLNDGQLNVKAAKIVAGLEPEKTNEFLQVLGNTVASKKESTNAVQKVLNGEKPSKANNSNSTKTQPMKKASKGKVAPSATTKRAVSNERRSSLAKPSEPQRNRSPLRASNKQSSKSKSPSPTTANSKAAPAPSSASSNKENPTIKEVPGELKEQVSIENTTAPVVNGTHEVKESSQPPANRPRAARSAAKKEVPHLIVRPPTGNVKYMQKHFENEEEEEERKPVARPTTARAAPPKVVSQRELEEKSVDIAVEEEKRRLLSAKPVENLITEKDDEGDDDLFLVEEAKPGDEAEETLREKVNSYDTGSDQKGSLVQQLVATKKELEGEKDKDSAISSGDETMTKLAVRDIEKLKEGIQMLTRLANPLGRVLDYLQEDVDSMISELKSWEEEYQNNVEQLQKEKSVVDNDLISLRAELEAIDREISEQLEKITMSKANIIRKEDTLQRLVDMVVEKGA</sequence>
<evidence type="ECO:0000256" key="10">
    <source>
        <dbReference type="SAM" id="Coils"/>
    </source>
</evidence>
<dbReference type="AlphaFoldDB" id="A0A443SG15"/>
<dbReference type="PANTHER" id="PTHR31363">
    <property type="entry name" value="TRAF3-INTERACTING PROTEIN 1"/>
    <property type="match status" value="1"/>
</dbReference>
<evidence type="ECO:0000256" key="5">
    <source>
        <dbReference type="ARBA" id="ARBA00023054"/>
    </source>
</evidence>
<feature type="compositionally biased region" description="Polar residues" evidence="11">
    <location>
        <begin position="389"/>
        <end position="400"/>
    </location>
</feature>
<dbReference type="GO" id="GO:0070507">
    <property type="term" value="P:regulation of microtubule cytoskeleton organization"/>
    <property type="evidence" value="ECO:0007669"/>
    <property type="project" value="TreeGrafter"/>
</dbReference>
<evidence type="ECO:0000313" key="15">
    <source>
        <dbReference type="Proteomes" id="UP000288716"/>
    </source>
</evidence>
<evidence type="ECO:0000259" key="13">
    <source>
        <dbReference type="Pfam" id="PF17749"/>
    </source>
</evidence>
<feature type="compositionally biased region" description="Polar residues" evidence="11">
    <location>
        <begin position="142"/>
        <end position="152"/>
    </location>
</feature>
<comment type="similarity">
    <text evidence="8">Belongs to the TRAF3IP1 family.</text>
</comment>
<evidence type="ECO:0000256" key="6">
    <source>
        <dbReference type="ARBA" id="ARBA00023212"/>
    </source>
</evidence>
<feature type="compositionally biased region" description="Low complexity" evidence="11">
    <location>
        <begin position="261"/>
        <end position="274"/>
    </location>
</feature>
<feature type="compositionally biased region" description="Low complexity" evidence="11">
    <location>
        <begin position="195"/>
        <end position="226"/>
    </location>
</feature>
<dbReference type="OrthoDB" id="10258914at2759"/>
<dbReference type="GO" id="GO:0030992">
    <property type="term" value="C:intraciliary transport particle B"/>
    <property type="evidence" value="ECO:0007669"/>
    <property type="project" value="TreeGrafter"/>
</dbReference>
<evidence type="ECO:0000256" key="11">
    <source>
        <dbReference type="SAM" id="MobiDB-lite"/>
    </source>
</evidence>
<comment type="caution">
    <text evidence="14">The sequence shown here is derived from an EMBL/GenBank/DDBJ whole genome shotgun (WGS) entry which is preliminary data.</text>
</comment>
<dbReference type="FunFam" id="1.10.418.50:FF:000001">
    <property type="entry name" value="TRAF3-interacting protein 1 isoform X1"/>
    <property type="match status" value="1"/>
</dbReference>
<evidence type="ECO:0000256" key="4">
    <source>
        <dbReference type="ARBA" id="ARBA00022794"/>
    </source>
</evidence>
<dbReference type="EMBL" id="NCKV01002741">
    <property type="protein sequence ID" value="RWS26461.1"/>
    <property type="molecule type" value="Genomic_DNA"/>
</dbReference>
<evidence type="ECO:0000259" key="12">
    <source>
        <dbReference type="Pfam" id="PF10243"/>
    </source>
</evidence>
<dbReference type="InterPro" id="IPR042576">
    <property type="entry name" value="TRAF3IP1_N_sf"/>
</dbReference>
<accession>A0A443SG15</accession>
<feature type="region of interest" description="Disordered" evidence="11">
    <location>
        <begin position="373"/>
        <end position="400"/>
    </location>
</feature>
<evidence type="ECO:0000256" key="8">
    <source>
        <dbReference type="ARBA" id="ARBA00043971"/>
    </source>
</evidence>
<name>A0A443SG15_9ACAR</name>
<gene>
    <name evidence="14" type="ORF">B4U80_02463</name>
</gene>
<evidence type="ECO:0000256" key="1">
    <source>
        <dbReference type="ARBA" id="ARBA00004120"/>
    </source>
</evidence>
<evidence type="ECO:0000313" key="14">
    <source>
        <dbReference type="EMBL" id="RWS26461.1"/>
    </source>
</evidence>
<keyword evidence="7" id="KW-0966">Cell projection</keyword>
<keyword evidence="6" id="KW-0206">Cytoskeleton</keyword>
<evidence type="ECO:0000256" key="2">
    <source>
        <dbReference type="ARBA" id="ARBA00004430"/>
    </source>
</evidence>
<feature type="region of interest" description="Disordered" evidence="11">
    <location>
        <begin position="125"/>
        <end position="331"/>
    </location>
</feature>
<evidence type="ECO:0000256" key="9">
    <source>
        <dbReference type="ARBA" id="ARBA00070492"/>
    </source>
</evidence>
<keyword evidence="5 10" id="KW-0175">Coiled coil</keyword>
<feature type="compositionally biased region" description="Low complexity" evidence="11">
    <location>
        <begin position="312"/>
        <end position="325"/>
    </location>
</feature>
<dbReference type="GO" id="GO:0008017">
    <property type="term" value="F:microtubule binding"/>
    <property type="evidence" value="ECO:0007669"/>
    <property type="project" value="InterPro"/>
</dbReference>
<dbReference type="STRING" id="299467.A0A443SG15"/>
<evidence type="ECO:0000256" key="3">
    <source>
        <dbReference type="ARBA" id="ARBA00022490"/>
    </source>
</evidence>
<dbReference type="GO" id="GO:0005930">
    <property type="term" value="C:axoneme"/>
    <property type="evidence" value="ECO:0007669"/>
    <property type="project" value="UniProtKB-SubCell"/>
</dbReference>
<dbReference type="Pfam" id="PF17749">
    <property type="entry name" value="MIP-T3_C"/>
    <property type="match status" value="1"/>
</dbReference>
<feature type="compositionally biased region" description="Basic and acidic residues" evidence="11">
    <location>
        <begin position="373"/>
        <end position="388"/>
    </location>
</feature>
<proteinExistence type="inferred from homology"/>
<dbReference type="Gene3D" id="1.10.418.50">
    <property type="entry name" value="Microtubule-binding protein MIP-T3"/>
    <property type="match status" value="1"/>
</dbReference>
<feature type="coiled-coil region" evidence="10">
    <location>
        <begin position="457"/>
        <end position="516"/>
    </location>
</feature>
<feature type="domain" description="TRAF3-interacting protein 1 C-terminal" evidence="13">
    <location>
        <begin position="394"/>
        <end position="538"/>
    </location>
</feature>
<dbReference type="InterPro" id="IPR018799">
    <property type="entry name" value="TRAF3IP1"/>
</dbReference>
<keyword evidence="15" id="KW-1185">Reference proteome</keyword>
<keyword evidence="3" id="KW-0963">Cytoplasm</keyword>